<evidence type="ECO:0000259" key="1">
    <source>
        <dbReference type="Pfam" id="PF03288"/>
    </source>
</evidence>
<evidence type="ECO:0000313" key="2">
    <source>
        <dbReference type="EMBL" id="RSN72434.1"/>
    </source>
</evidence>
<dbReference type="InterPro" id="IPR004968">
    <property type="entry name" value="DNA_primase/NTPase_C"/>
</dbReference>
<feature type="domain" description="DNA primase/nucleoside triphosphatase C-terminal" evidence="1">
    <location>
        <begin position="1"/>
        <end position="52"/>
    </location>
</feature>
<evidence type="ECO:0000313" key="3">
    <source>
        <dbReference type="Proteomes" id="UP000277582"/>
    </source>
</evidence>
<dbReference type="Pfam" id="PF03288">
    <property type="entry name" value="Pox_D5"/>
    <property type="match status" value="1"/>
</dbReference>
<accession>A0A3R9RKP6</accession>
<gene>
    <name evidence="2" type="ORF">D6D85_13850</name>
</gene>
<organism evidence="2 3">
    <name type="scientific">Candidatus Methanodesulfokora washburnensis</name>
    <dbReference type="NCBI Taxonomy" id="2478471"/>
    <lineage>
        <taxon>Archaea</taxon>
        <taxon>Thermoproteota</taxon>
        <taxon>Candidatus Korarchaeia</taxon>
        <taxon>Candidatus Korarchaeia incertae sedis</taxon>
        <taxon>Candidatus Methanodesulfokora</taxon>
    </lineage>
</organism>
<comment type="caution">
    <text evidence="2">The sequence shown here is derived from an EMBL/GenBank/DDBJ whole genome shotgun (WGS) entry which is preliminary data.</text>
</comment>
<keyword evidence="3" id="KW-1185">Reference proteome</keyword>
<proteinExistence type="predicted"/>
<dbReference type="Proteomes" id="UP000277582">
    <property type="component" value="Unassembled WGS sequence"/>
</dbReference>
<dbReference type="EMBL" id="RCOS01000154">
    <property type="protein sequence ID" value="RSN72434.1"/>
    <property type="molecule type" value="Genomic_DNA"/>
</dbReference>
<dbReference type="RefSeq" id="WP_125672541.1">
    <property type="nucleotide sequence ID" value="NZ_RCOS01000154.1"/>
</dbReference>
<protein>
    <recommendedName>
        <fullName evidence="1">DNA primase/nucleoside triphosphatase C-terminal domain-containing protein</fullName>
    </recommendedName>
</protein>
<dbReference type="AlphaFoldDB" id="A0A3R9RKP6"/>
<name>A0A3R9RKP6_9CREN</name>
<reference evidence="2 3" key="1">
    <citation type="submission" date="2018-10" db="EMBL/GenBank/DDBJ databases">
        <title>Co-occurring genomic capacity for anaerobic methane metabolism and dissimilatory sulfite reduction discovered in the Korarchaeota.</title>
        <authorList>
            <person name="Mckay L.J."/>
            <person name="Dlakic M."/>
            <person name="Fields M.W."/>
            <person name="Delmont T.O."/>
            <person name="Eren A.M."/>
            <person name="Jay Z.J."/>
            <person name="Klingelsmith K.B."/>
            <person name="Rusch D.B."/>
            <person name="Inskeep W.P."/>
        </authorList>
    </citation>
    <scope>NUCLEOTIDE SEQUENCE [LARGE SCALE GENOMIC DNA]</scope>
    <source>
        <strain evidence="2 3">MDKW</strain>
    </source>
</reference>
<sequence>MDRVSEFLEQRCSFAETYKIEGEILYQAYDKWCRENKVFREGRNTFYHDVELLGAEKGVKRIKPKHKVWFKGVDLKEEIERARQEPIE</sequence>